<dbReference type="eggNOG" id="ENOG502SPMJ">
    <property type="taxonomic scope" value="Eukaryota"/>
</dbReference>
<evidence type="ECO:0000313" key="4">
    <source>
        <dbReference type="Proteomes" id="UP000007431"/>
    </source>
</evidence>
<dbReference type="InterPro" id="IPR036047">
    <property type="entry name" value="F-box-like_dom_sf"/>
</dbReference>
<dbReference type="VEuPathDB" id="FungiDB:SCHCODRAFT_02623805"/>
<evidence type="ECO:0000256" key="1">
    <source>
        <dbReference type="SAM" id="MobiDB-lite"/>
    </source>
</evidence>
<name>D8PKF3_SCHCM</name>
<dbReference type="PROSITE" id="PS50181">
    <property type="entry name" value="FBOX"/>
    <property type="match status" value="1"/>
</dbReference>
<organism evidence="4">
    <name type="scientific">Schizophyllum commune (strain H4-8 / FGSC 9210)</name>
    <name type="common">Split gill fungus</name>
    <dbReference type="NCBI Taxonomy" id="578458"/>
    <lineage>
        <taxon>Eukaryota</taxon>
        <taxon>Fungi</taxon>
        <taxon>Dikarya</taxon>
        <taxon>Basidiomycota</taxon>
        <taxon>Agaricomycotina</taxon>
        <taxon>Agaricomycetes</taxon>
        <taxon>Agaricomycetidae</taxon>
        <taxon>Agaricales</taxon>
        <taxon>Schizophyllaceae</taxon>
        <taxon>Schizophyllum</taxon>
    </lineage>
</organism>
<proteinExistence type="predicted"/>
<dbReference type="InterPro" id="IPR001810">
    <property type="entry name" value="F-box_dom"/>
</dbReference>
<sequence>MHSITMLPTEVLDRVCQHLSQGELASISLLCSSLHQTAVRLLYRDVQVSSAAGNMSLVMTLARRPQLAQHARSFCITGASHAPPLRPFYELVARVLRTMPCLTSLDLALDHRASWVLAGCALPHLLRFRCTFVMDAHVASFLCTTPLLRDLEVHSLAPDAFEKPVTLPEHALPRLASFTGSCTAALAIIPSRHVSSVHLASGDCTPDVVARLAGSRSPIQHFTAQATSPPIALLPHFAQHMPQLLYLRLDTNDFVLDPGDVVSRHRSWAWRAGAQDAASPSFPTSYPTDALTVSTGPVRGHRR</sequence>
<dbReference type="HOGENOM" id="CLU_051054_0_0_1"/>
<dbReference type="EMBL" id="GL377302">
    <property type="protein sequence ID" value="EFJ03295.1"/>
    <property type="molecule type" value="Genomic_DNA"/>
</dbReference>
<dbReference type="AlphaFoldDB" id="D8PKF3"/>
<protein>
    <recommendedName>
        <fullName evidence="2">F-box domain-containing protein</fullName>
    </recommendedName>
</protein>
<accession>D8PKF3</accession>
<gene>
    <name evidence="3" type="ORF">SCHCODRAFT_45885</name>
</gene>
<evidence type="ECO:0000313" key="3">
    <source>
        <dbReference type="EMBL" id="EFJ03295.1"/>
    </source>
</evidence>
<evidence type="ECO:0000259" key="2">
    <source>
        <dbReference type="PROSITE" id="PS50181"/>
    </source>
</evidence>
<feature type="region of interest" description="Disordered" evidence="1">
    <location>
        <begin position="277"/>
        <end position="303"/>
    </location>
</feature>
<dbReference type="InParanoid" id="D8PKF3"/>
<dbReference type="SUPFAM" id="SSF81383">
    <property type="entry name" value="F-box domain"/>
    <property type="match status" value="1"/>
</dbReference>
<keyword evidence="4" id="KW-1185">Reference proteome</keyword>
<feature type="compositionally biased region" description="Polar residues" evidence="1">
    <location>
        <begin position="281"/>
        <end position="295"/>
    </location>
</feature>
<reference evidence="3 4" key="1">
    <citation type="journal article" date="2010" name="Nat. Biotechnol.">
        <title>Genome sequence of the model mushroom Schizophyllum commune.</title>
        <authorList>
            <person name="Ohm R.A."/>
            <person name="de Jong J.F."/>
            <person name="Lugones L.G."/>
            <person name="Aerts A."/>
            <person name="Kothe E."/>
            <person name="Stajich J.E."/>
            <person name="de Vries R.P."/>
            <person name="Record E."/>
            <person name="Levasseur A."/>
            <person name="Baker S.E."/>
            <person name="Bartholomew K.A."/>
            <person name="Coutinho P.M."/>
            <person name="Erdmann S."/>
            <person name="Fowler T.J."/>
            <person name="Gathman A.C."/>
            <person name="Lombard V."/>
            <person name="Henrissat B."/>
            <person name="Knabe N."/>
            <person name="Kuees U."/>
            <person name="Lilly W.W."/>
            <person name="Lindquist E."/>
            <person name="Lucas S."/>
            <person name="Magnuson J.K."/>
            <person name="Piumi F."/>
            <person name="Raudaskoski M."/>
            <person name="Salamov A."/>
            <person name="Schmutz J."/>
            <person name="Schwarze F.W.M.R."/>
            <person name="vanKuyk P.A."/>
            <person name="Horton J.S."/>
            <person name="Grigoriev I.V."/>
            <person name="Woesten H.A.B."/>
        </authorList>
    </citation>
    <scope>NUCLEOTIDE SEQUENCE [LARGE SCALE GENOMIC DNA]</scope>
    <source>
        <strain evidence="4">H4-8 / FGSC 9210</strain>
    </source>
</reference>
<dbReference type="Proteomes" id="UP000007431">
    <property type="component" value="Unassembled WGS sequence"/>
</dbReference>
<feature type="domain" description="F-box" evidence="2">
    <location>
        <begin position="1"/>
        <end position="46"/>
    </location>
</feature>
<dbReference type="OMA" id="DGAFLDW"/>